<dbReference type="PANTHER" id="PTHR39184">
    <property type="match status" value="1"/>
</dbReference>
<proteinExistence type="predicted"/>
<evidence type="ECO:0000256" key="1">
    <source>
        <dbReference type="ARBA" id="ARBA00022612"/>
    </source>
</evidence>
<dbReference type="Gene3D" id="3.40.50.300">
    <property type="entry name" value="P-loop containing nucleotide triphosphate hydrolases"/>
    <property type="match status" value="1"/>
</dbReference>
<organism evidence="3 4">
    <name type="scientific">Macrococcus caseolyticus (strain JCSC5402)</name>
    <name type="common">Macrococcoides caseolyticum</name>
    <dbReference type="NCBI Taxonomy" id="458233"/>
    <lineage>
        <taxon>Bacteria</taxon>
        <taxon>Bacillati</taxon>
        <taxon>Bacillota</taxon>
        <taxon>Bacilli</taxon>
        <taxon>Bacillales</taxon>
        <taxon>Staphylococcaceae</taxon>
        <taxon>Macrococcoides</taxon>
    </lineage>
</organism>
<dbReference type="STRING" id="458233.MCCL_0921"/>
<keyword evidence="1" id="KW-1188">Viral release from host cell</keyword>
<dbReference type="InterPro" id="IPR052380">
    <property type="entry name" value="Viral_DNA_packaging_terminase"/>
</dbReference>
<dbReference type="RefSeq" id="WP_012656828.1">
    <property type="nucleotide sequence ID" value="NC_011999.1"/>
</dbReference>
<dbReference type="HOGENOM" id="CLU_042013_2_0_9"/>
<dbReference type="KEGG" id="mcl:MCCL_0921"/>
<protein>
    <recommendedName>
        <fullName evidence="2">Terminase large subunit gp17-like C-terminal domain-containing protein</fullName>
    </recommendedName>
</protein>
<evidence type="ECO:0000313" key="4">
    <source>
        <dbReference type="Proteomes" id="UP000001383"/>
    </source>
</evidence>
<name>B9EBL7_MACCJ</name>
<dbReference type="Pfam" id="PF03237">
    <property type="entry name" value="Terminase_6N"/>
    <property type="match status" value="1"/>
</dbReference>
<dbReference type="NCBIfam" id="TIGR01547">
    <property type="entry name" value="phage_term_2"/>
    <property type="match status" value="1"/>
</dbReference>
<feature type="domain" description="Terminase large subunit gp17-like C-terminal" evidence="2">
    <location>
        <begin position="256"/>
        <end position="394"/>
    </location>
</feature>
<dbReference type="EMBL" id="AP009484">
    <property type="protein sequence ID" value="BAH17628.1"/>
    <property type="molecule type" value="Genomic_DNA"/>
</dbReference>
<sequence length="416" mass="48298">MSKLSRLYTEKQIQILKDTQKRDWFMLINHGAKRTGKTILNNDLFLRELIRVREIADKEGLETPQYILAGATLGTIQKNVLIELTNKYGLEFKFDKYNSFMLFGVQVVQTGHSKVSGIGAIRGMTAYGAYINEASLAHEEVFDEIKSRCSGYGARILVDTNPDHPEHWLLKDYIENTDAKAGILSYQFKLDDNTFLNERYKQSIKASTPSGMFYERNINGMWVSGDGVVYSDFDLEQNTITADELNEIPMKEYFAGVDWGYEHYGSIVVMAKDFKENLYLIEEHAHQHKFIDEWAMIAKDIEERYGKIPFYCDTARTEHIKKFKDEGINAVYANKNRMAGVEQVAKLFKLNCLFVVYDRMDRFKQEIYKYVWNKNTGEPIKEFDDVLDAFRYAVYTHTSHQKPLSTNDLMNIKSLF</sequence>
<dbReference type="Proteomes" id="UP000001383">
    <property type="component" value="Chromosome"/>
</dbReference>
<evidence type="ECO:0000259" key="2">
    <source>
        <dbReference type="Pfam" id="PF17289"/>
    </source>
</evidence>
<dbReference type="InterPro" id="IPR006437">
    <property type="entry name" value="Phage_terminase_lsu"/>
</dbReference>
<evidence type="ECO:0000313" key="3">
    <source>
        <dbReference type="EMBL" id="BAH17628.1"/>
    </source>
</evidence>
<reference evidence="3 4" key="1">
    <citation type="journal article" date="2009" name="J. Bacteriol.">
        <title>Complete genome sequence of Macrococcus caseolyticus strain JCSCS5402, reflecting the ancestral genome of the human-pathogenic staphylococci.</title>
        <authorList>
            <person name="Baba T."/>
            <person name="Kuwahara-Arai K."/>
            <person name="Uchiyama I."/>
            <person name="Takeuchi F."/>
            <person name="Ito T."/>
            <person name="Hiramatsu K."/>
        </authorList>
    </citation>
    <scope>NUCLEOTIDE SEQUENCE [LARGE SCALE GENOMIC DNA]</scope>
    <source>
        <strain evidence="3 4">JCSC5402</strain>
    </source>
</reference>
<dbReference type="PANTHER" id="PTHR39184:SF1">
    <property type="entry name" value="PBSX PHAGE TERMINASE LARGE SUBUNIT"/>
    <property type="match status" value="1"/>
</dbReference>
<dbReference type="eggNOG" id="COG1783">
    <property type="taxonomic scope" value="Bacteria"/>
</dbReference>
<gene>
    <name evidence="3" type="ordered locus">MCCL_0921</name>
</gene>
<dbReference type="Gene3D" id="3.30.420.280">
    <property type="match status" value="1"/>
</dbReference>
<dbReference type="Pfam" id="PF17289">
    <property type="entry name" value="Terminase_6C"/>
    <property type="match status" value="1"/>
</dbReference>
<dbReference type="InterPro" id="IPR035421">
    <property type="entry name" value="Terminase_6C"/>
</dbReference>
<dbReference type="AlphaFoldDB" id="B9EBL7"/>
<dbReference type="InterPro" id="IPR027417">
    <property type="entry name" value="P-loop_NTPase"/>
</dbReference>
<dbReference type="OrthoDB" id="4498710at2"/>
<accession>B9EBL7</accession>